<organism evidence="3 4">
    <name type="scientific">Campylobacter gastrosuis</name>
    <dbReference type="NCBI Taxonomy" id="2974576"/>
    <lineage>
        <taxon>Bacteria</taxon>
        <taxon>Pseudomonadati</taxon>
        <taxon>Campylobacterota</taxon>
        <taxon>Epsilonproteobacteria</taxon>
        <taxon>Campylobacterales</taxon>
        <taxon>Campylobacteraceae</taxon>
        <taxon>Campylobacter</taxon>
    </lineage>
</organism>
<proteinExistence type="inferred from homology"/>
<sequence length="189" mass="21252">MRCFKCGSFTPFVFCSLCLEILSDTTPKTRIEDGLKIFSFYDFSEIKELLYSKHKMHGAFVFKALSKVSFKKFAINFNSEILLNALPIDDKNTSGYSHTAILANALKSSFIKPIFHALHAQNSVSYSGKDLAFRLKNPRNFKILKPIKHPVILVDDIVTTGQTLLQARKILEQNGVSVLCAIVLADARF</sequence>
<gene>
    <name evidence="3" type="ORF">NYG85_05815</name>
</gene>
<dbReference type="GO" id="GO:0016757">
    <property type="term" value="F:glycosyltransferase activity"/>
    <property type="evidence" value="ECO:0007669"/>
    <property type="project" value="UniProtKB-KW"/>
</dbReference>
<dbReference type="PANTHER" id="PTHR47505">
    <property type="entry name" value="DNA UTILIZATION PROTEIN YHGH"/>
    <property type="match status" value="1"/>
</dbReference>
<keyword evidence="3" id="KW-0808">Transferase</keyword>
<evidence type="ECO:0000313" key="3">
    <source>
        <dbReference type="EMBL" id="MDL0088888.1"/>
    </source>
</evidence>
<dbReference type="RefSeq" id="WP_284937546.1">
    <property type="nucleotide sequence ID" value="NZ_JANURM010000005.1"/>
</dbReference>
<keyword evidence="4" id="KW-1185">Reference proteome</keyword>
<feature type="domain" description="Phosphoribosyltransferase" evidence="2">
    <location>
        <begin position="147"/>
        <end position="186"/>
    </location>
</feature>
<dbReference type="Gene3D" id="3.40.50.2020">
    <property type="match status" value="1"/>
</dbReference>
<protein>
    <submittedName>
        <fullName evidence="3">Phosphoribosyltransferase family protein</fullName>
    </submittedName>
</protein>
<dbReference type="InterPro" id="IPR000836">
    <property type="entry name" value="PRTase_dom"/>
</dbReference>
<dbReference type="InterPro" id="IPR051910">
    <property type="entry name" value="ComF/GntX_DNA_util-trans"/>
</dbReference>
<dbReference type="CDD" id="cd06223">
    <property type="entry name" value="PRTases_typeI"/>
    <property type="match status" value="1"/>
</dbReference>
<dbReference type="Proteomes" id="UP001173801">
    <property type="component" value="Unassembled WGS sequence"/>
</dbReference>
<comment type="similarity">
    <text evidence="1">Belongs to the ComF/GntX family.</text>
</comment>
<accession>A0ABT7HPS8</accession>
<dbReference type="SUPFAM" id="SSF53271">
    <property type="entry name" value="PRTase-like"/>
    <property type="match status" value="1"/>
</dbReference>
<dbReference type="PANTHER" id="PTHR47505:SF1">
    <property type="entry name" value="DNA UTILIZATION PROTEIN YHGH"/>
    <property type="match status" value="1"/>
</dbReference>
<comment type="caution">
    <text evidence="3">The sequence shown here is derived from an EMBL/GenBank/DDBJ whole genome shotgun (WGS) entry which is preliminary data.</text>
</comment>
<keyword evidence="3" id="KW-0328">Glycosyltransferase</keyword>
<evidence type="ECO:0000313" key="4">
    <source>
        <dbReference type="Proteomes" id="UP001173801"/>
    </source>
</evidence>
<evidence type="ECO:0000256" key="1">
    <source>
        <dbReference type="ARBA" id="ARBA00008007"/>
    </source>
</evidence>
<name>A0ABT7HPS8_9BACT</name>
<reference evidence="3" key="2">
    <citation type="journal article" date="2023" name="Microorganisms">
        <title>Isolation and Genomic Characteristics of Cat-Borne Campylobacter felis sp. nov. and Sheep-Borne Campylobacter ovis sp. nov.</title>
        <authorList>
            <person name="Wang H."/>
            <person name="Li Y."/>
            <person name="Gu Y."/>
            <person name="Zhou G."/>
            <person name="Chen X."/>
            <person name="Zhang X."/>
            <person name="Shao Z."/>
            <person name="Zhang J."/>
            <person name="Zhang M."/>
        </authorList>
    </citation>
    <scope>NUCLEOTIDE SEQUENCE</scope>
    <source>
        <strain evidence="3">PS10</strain>
    </source>
</reference>
<dbReference type="Pfam" id="PF00156">
    <property type="entry name" value="Pribosyltran"/>
    <property type="match status" value="1"/>
</dbReference>
<dbReference type="InterPro" id="IPR029057">
    <property type="entry name" value="PRTase-like"/>
</dbReference>
<reference evidence="3" key="1">
    <citation type="submission" date="2022-08" db="EMBL/GenBank/DDBJ databases">
        <authorList>
            <person name="Wang H."/>
        </authorList>
    </citation>
    <scope>NUCLEOTIDE SEQUENCE</scope>
    <source>
        <strain evidence="3">PS10</strain>
    </source>
</reference>
<dbReference type="EMBL" id="JANURM010000005">
    <property type="protein sequence ID" value="MDL0088888.1"/>
    <property type="molecule type" value="Genomic_DNA"/>
</dbReference>
<evidence type="ECO:0000259" key="2">
    <source>
        <dbReference type="Pfam" id="PF00156"/>
    </source>
</evidence>